<dbReference type="EMBL" id="FNSD01000001">
    <property type="protein sequence ID" value="SEC13792.1"/>
    <property type="molecule type" value="Genomic_DNA"/>
</dbReference>
<gene>
    <name evidence="2" type="ORF">SAMN05443244_2747</name>
</gene>
<dbReference type="Pfam" id="PF04964">
    <property type="entry name" value="Flp_Fap"/>
    <property type="match status" value="1"/>
</dbReference>
<reference evidence="2 3" key="1">
    <citation type="submission" date="2016-10" db="EMBL/GenBank/DDBJ databases">
        <authorList>
            <person name="de Groot N.N."/>
        </authorList>
    </citation>
    <scope>NUCLEOTIDE SEQUENCE [LARGE SCALE GENOMIC DNA]</scope>
    <source>
        <strain evidence="2 3">AB35.6</strain>
    </source>
</reference>
<keyword evidence="1" id="KW-0472">Membrane</keyword>
<dbReference type="OrthoDB" id="123501at2"/>
<evidence type="ECO:0000256" key="1">
    <source>
        <dbReference type="SAM" id="Phobius"/>
    </source>
</evidence>
<evidence type="ECO:0000313" key="3">
    <source>
        <dbReference type="Proteomes" id="UP000182409"/>
    </source>
</evidence>
<dbReference type="Proteomes" id="UP000182409">
    <property type="component" value="Unassembled WGS sequence"/>
</dbReference>
<keyword evidence="1" id="KW-0812">Transmembrane</keyword>
<dbReference type="AlphaFoldDB" id="A0A1H4Q310"/>
<proteinExistence type="predicted"/>
<evidence type="ECO:0000313" key="2">
    <source>
        <dbReference type="EMBL" id="SEC13792.1"/>
    </source>
</evidence>
<keyword evidence="1" id="KW-1133">Transmembrane helix</keyword>
<sequence length="60" mass="6132">MKNLTLNVKNLISDESGQDLIEYALIASLIGLVAVTTLTSVSGAITAVFGRVVTALGPAT</sequence>
<dbReference type="RefSeq" id="WP_083350531.1">
    <property type="nucleotide sequence ID" value="NZ_FNSD01000001.1"/>
</dbReference>
<protein>
    <submittedName>
        <fullName evidence="2">Pilus assembly protein Flp/PilA</fullName>
    </submittedName>
</protein>
<name>A0A1H4Q310_9BACT</name>
<dbReference type="InterPro" id="IPR007047">
    <property type="entry name" value="Flp_Fap"/>
</dbReference>
<feature type="transmembrane region" description="Helical" evidence="1">
    <location>
        <begin position="20"/>
        <end position="41"/>
    </location>
</feature>
<organism evidence="2 3">
    <name type="scientific">Terriglobus roseus</name>
    <dbReference type="NCBI Taxonomy" id="392734"/>
    <lineage>
        <taxon>Bacteria</taxon>
        <taxon>Pseudomonadati</taxon>
        <taxon>Acidobacteriota</taxon>
        <taxon>Terriglobia</taxon>
        <taxon>Terriglobales</taxon>
        <taxon>Acidobacteriaceae</taxon>
        <taxon>Terriglobus</taxon>
    </lineage>
</organism>
<accession>A0A1H4Q310</accession>